<gene>
    <name evidence="2" type="ORF">PSON_ATCC_30995.1.T0370028</name>
</gene>
<sequence length="236" mass="27521">MILLTNEHLHEQNKKLTEENQKLELIVCSLKRQITNLTILIDKSKKLQEQVNLLNQELSNLKRDNVYLQEKILTLQSLQNEKNIRKREEEQYLEIEKVKQYYENELNILKLENQKLHRMINESNDKSVYVLEKSASKLVEIGNKIDKKLGEQNHRRISSNPNLLSPKGMTKEIYKNLIQKLTNQTDEKSILSSISQPKLQDSGLFTKSQPKVIPTLGIKSNQSEQLLPNLVNVIKK</sequence>
<proteinExistence type="predicted"/>
<name>A0A8S1MH08_9CILI</name>
<protein>
    <submittedName>
        <fullName evidence="2">Uncharacterized protein</fullName>
    </submittedName>
</protein>
<evidence type="ECO:0000256" key="1">
    <source>
        <dbReference type="SAM" id="Coils"/>
    </source>
</evidence>
<feature type="coiled-coil region" evidence="1">
    <location>
        <begin position="6"/>
        <end position="126"/>
    </location>
</feature>
<dbReference type="EMBL" id="CAJJDN010000037">
    <property type="protein sequence ID" value="CAD8077932.1"/>
    <property type="molecule type" value="Genomic_DNA"/>
</dbReference>
<evidence type="ECO:0000313" key="2">
    <source>
        <dbReference type="EMBL" id="CAD8077932.1"/>
    </source>
</evidence>
<organism evidence="2 3">
    <name type="scientific">Paramecium sonneborni</name>
    <dbReference type="NCBI Taxonomy" id="65129"/>
    <lineage>
        <taxon>Eukaryota</taxon>
        <taxon>Sar</taxon>
        <taxon>Alveolata</taxon>
        <taxon>Ciliophora</taxon>
        <taxon>Intramacronucleata</taxon>
        <taxon>Oligohymenophorea</taxon>
        <taxon>Peniculida</taxon>
        <taxon>Parameciidae</taxon>
        <taxon>Paramecium</taxon>
    </lineage>
</organism>
<dbReference type="AlphaFoldDB" id="A0A8S1MH08"/>
<keyword evidence="3" id="KW-1185">Reference proteome</keyword>
<reference evidence="2" key="1">
    <citation type="submission" date="2021-01" db="EMBL/GenBank/DDBJ databases">
        <authorList>
            <consortium name="Genoscope - CEA"/>
            <person name="William W."/>
        </authorList>
    </citation>
    <scope>NUCLEOTIDE SEQUENCE</scope>
</reference>
<dbReference type="Proteomes" id="UP000692954">
    <property type="component" value="Unassembled WGS sequence"/>
</dbReference>
<evidence type="ECO:0000313" key="3">
    <source>
        <dbReference type="Proteomes" id="UP000692954"/>
    </source>
</evidence>
<comment type="caution">
    <text evidence="2">The sequence shown here is derived from an EMBL/GenBank/DDBJ whole genome shotgun (WGS) entry which is preliminary data.</text>
</comment>
<dbReference type="OrthoDB" id="295581at2759"/>
<accession>A0A8S1MH08</accession>
<keyword evidence="1" id="KW-0175">Coiled coil</keyword>